<dbReference type="EC" id="2.1.1.80" evidence="2"/>
<dbReference type="Gene3D" id="1.10.155.10">
    <property type="entry name" value="Chemotaxis receptor methyltransferase CheR, N-terminal domain"/>
    <property type="match status" value="1"/>
</dbReference>
<dbReference type="PANTHER" id="PTHR24422">
    <property type="entry name" value="CHEMOTAXIS PROTEIN METHYLTRANSFERASE"/>
    <property type="match status" value="1"/>
</dbReference>
<reference evidence="7 8" key="1">
    <citation type="submission" date="2022-06" db="EMBL/GenBank/DDBJ databases">
        <title>Endosaccharibacter gen. nov., sp. nov., endophytic bacteria isolated from sugarcane.</title>
        <authorList>
            <person name="Pitiwittayakul N."/>
            <person name="Yukphan P."/>
            <person name="Charoenyingcharoen P."/>
            <person name="Tanasupawat S."/>
        </authorList>
    </citation>
    <scope>NUCLEOTIDE SEQUENCE [LARGE SCALE GENOMIC DNA]</scope>
    <source>
        <strain evidence="7 8">KSS8</strain>
    </source>
</reference>
<evidence type="ECO:0000313" key="8">
    <source>
        <dbReference type="Proteomes" id="UP001524587"/>
    </source>
</evidence>
<dbReference type="Pfam" id="PF01739">
    <property type="entry name" value="CheR"/>
    <property type="match status" value="1"/>
</dbReference>
<feature type="domain" description="CheR-type methyltransferase" evidence="6">
    <location>
        <begin position="1"/>
        <end position="268"/>
    </location>
</feature>
<dbReference type="InterPro" id="IPR000780">
    <property type="entry name" value="CheR_MeTrfase"/>
</dbReference>
<evidence type="ECO:0000256" key="3">
    <source>
        <dbReference type="ARBA" id="ARBA00022603"/>
    </source>
</evidence>
<dbReference type="SMART" id="SM00138">
    <property type="entry name" value="MeTrc"/>
    <property type="match status" value="1"/>
</dbReference>
<comment type="catalytic activity">
    <reaction evidence="1">
        <text>L-glutamyl-[protein] + S-adenosyl-L-methionine = [protein]-L-glutamate 5-O-methyl ester + S-adenosyl-L-homocysteine</text>
        <dbReference type="Rhea" id="RHEA:24452"/>
        <dbReference type="Rhea" id="RHEA-COMP:10208"/>
        <dbReference type="Rhea" id="RHEA-COMP:10311"/>
        <dbReference type="ChEBI" id="CHEBI:29973"/>
        <dbReference type="ChEBI" id="CHEBI:57856"/>
        <dbReference type="ChEBI" id="CHEBI:59789"/>
        <dbReference type="ChEBI" id="CHEBI:82795"/>
        <dbReference type="EC" id="2.1.1.80"/>
    </reaction>
</comment>
<dbReference type="Pfam" id="PF03705">
    <property type="entry name" value="CheR_N"/>
    <property type="match status" value="1"/>
</dbReference>
<sequence length="290" mass="31672">MTGFEAIAAIVKARSGLALGPDKEYLVEARLGPIVRRRGLASLSALADRLRTDSALEQEVVEAMTTNETLFFRDGKPFDHLRDVVLPRLTATRPKGAKLRIWSAAASTGQEAYSMAILVCEMGAALTGRSVEIVGTDIARDALSRATEGLYSQFEVQRGLPARLLVKYFTKEDQGWRINRPLRDMVQFRSWNLLGDLAALGRFDVIFCRNVLIYFDQPTKARTLQAMSRLLADDGTLYLGGAETLLGIDCDLCSLPGAPGTFTRQSPNLAIKTGPAPAPFAARRATQVVP</sequence>
<dbReference type="PRINTS" id="PR00996">
    <property type="entry name" value="CHERMTFRASE"/>
</dbReference>
<keyword evidence="5" id="KW-0949">S-adenosyl-L-methionine</keyword>
<keyword evidence="4" id="KW-0808">Transferase</keyword>
<dbReference type="InterPro" id="IPR036804">
    <property type="entry name" value="CheR_N_sf"/>
</dbReference>
<dbReference type="SUPFAM" id="SSF47757">
    <property type="entry name" value="Chemotaxis receptor methyltransferase CheR, N-terminal domain"/>
    <property type="match status" value="1"/>
</dbReference>
<dbReference type="InterPro" id="IPR022642">
    <property type="entry name" value="CheR_C"/>
</dbReference>
<dbReference type="PROSITE" id="PS50123">
    <property type="entry name" value="CHER"/>
    <property type="match status" value="1"/>
</dbReference>
<dbReference type="RefSeq" id="WP_422863292.1">
    <property type="nucleotide sequence ID" value="NZ_JAMSKV010000003.1"/>
</dbReference>
<dbReference type="InterPro" id="IPR050903">
    <property type="entry name" value="Bact_Chemotaxis_MeTrfase"/>
</dbReference>
<evidence type="ECO:0000256" key="1">
    <source>
        <dbReference type="ARBA" id="ARBA00001541"/>
    </source>
</evidence>
<organism evidence="7 8">
    <name type="scientific">Endosaccharibacter trunci</name>
    <dbReference type="NCBI Taxonomy" id="2812733"/>
    <lineage>
        <taxon>Bacteria</taxon>
        <taxon>Pseudomonadati</taxon>
        <taxon>Pseudomonadota</taxon>
        <taxon>Alphaproteobacteria</taxon>
        <taxon>Acetobacterales</taxon>
        <taxon>Acetobacteraceae</taxon>
        <taxon>Endosaccharibacter</taxon>
    </lineage>
</organism>
<gene>
    <name evidence="7" type="ORF">NFI95_05155</name>
</gene>
<dbReference type="Proteomes" id="UP001524587">
    <property type="component" value="Unassembled WGS sequence"/>
</dbReference>
<protein>
    <recommendedName>
        <fullName evidence="2">protein-glutamate O-methyltransferase</fullName>
        <ecNumber evidence="2">2.1.1.80</ecNumber>
    </recommendedName>
</protein>
<evidence type="ECO:0000256" key="4">
    <source>
        <dbReference type="ARBA" id="ARBA00022679"/>
    </source>
</evidence>
<proteinExistence type="predicted"/>
<keyword evidence="8" id="KW-1185">Reference proteome</keyword>
<dbReference type="PANTHER" id="PTHR24422:SF21">
    <property type="entry name" value="CHEMOTAXIS PROTEIN METHYLTRANSFERASE 1"/>
    <property type="match status" value="1"/>
</dbReference>
<dbReference type="EMBL" id="JAMSKV010000003">
    <property type="protein sequence ID" value="MCQ8277831.1"/>
    <property type="molecule type" value="Genomic_DNA"/>
</dbReference>
<dbReference type="Gene3D" id="3.40.50.150">
    <property type="entry name" value="Vaccinia Virus protein VP39"/>
    <property type="match status" value="1"/>
</dbReference>
<accession>A0ABT1W6P7</accession>
<dbReference type="InterPro" id="IPR022641">
    <property type="entry name" value="CheR_N"/>
</dbReference>
<name>A0ABT1W6P7_9PROT</name>
<dbReference type="SUPFAM" id="SSF53335">
    <property type="entry name" value="S-adenosyl-L-methionine-dependent methyltransferases"/>
    <property type="match status" value="1"/>
</dbReference>
<evidence type="ECO:0000256" key="2">
    <source>
        <dbReference type="ARBA" id="ARBA00012534"/>
    </source>
</evidence>
<evidence type="ECO:0000259" key="6">
    <source>
        <dbReference type="PROSITE" id="PS50123"/>
    </source>
</evidence>
<comment type="caution">
    <text evidence="7">The sequence shown here is derived from an EMBL/GenBank/DDBJ whole genome shotgun (WGS) entry which is preliminary data.</text>
</comment>
<dbReference type="InterPro" id="IPR029063">
    <property type="entry name" value="SAM-dependent_MTases_sf"/>
</dbReference>
<keyword evidence="3" id="KW-0489">Methyltransferase</keyword>
<evidence type="ECO:0000256" key="5">
    <source>
        <dbReference type="ARBA" id="ARBA00022691"/>
    </source>
</evidence>
<evidence type="ECO:0000313" key="7">
    <source>
        <dbReference type="EMBL" id="MCQ8277831.1"/>
    </source>
</evidence>